<name>A0A8R1ENN1_CAEJA</name>
<sequence length="67" mass="7997">MFGVFIVEGWHDRVSLVFVNLQLFELFTIVTNSSRKKNLNILDGVEIWRIRWSLRNLDFFGCEPSHR</sequence>
<protein>
    <submittedName>
        <fullName evidence="1">Uncharacterized protein</fullName>
    </submittedName>
</protein>
<reference evidence="1" key="2">
    <citation type="submission" date="2022-06" db="UniProtKB">
        <authorList>
            <consortium name="EnsemblMetazoa"/>
        </authorList>
    </citation>
    <scope>IDENTIFICATION</scope>
    <source>
        <strain evidence="1">DF5081</strain>
    </source>
</reference>
<dbReference type="Proteomes" id="UP000005237">
    <property type="component" value="Unassembled WGS sequence"/>
</dbReference>
<dbReference type="EnsemblMetazoa" id="CJA38594.1">
    <property type="protein sequence ID" value="CJA38594.1"/>
    <property type="gene ID" value="WBGene00214441"/>
</dbReference>
<organism evidence="1 2">
    <name type="scientific">Caenorhabditis japonica</name>
    <dbReference type="NCBI Taxonomy" id="281687"/>
    <lineage>
        <taxon>Eukaryota</taxon>
        <taxon>Metazoa</taxon>
        <taxon>Ecdysozoa</taxon>
        <taxon>Nematoda</taxon>
        <taxon>Chromadorea</taxon>
        <taxon>Rhabditida</taxon>
        <taxon>Rhabditina</taxon>
        <taxon>Rhabditomorpha</taxon>
        <taxon>Rhabditoidea</taxon>
        <taxon>Rhabditidae</taxon>
        <taxon>Peloderinae</taxon>
        <taxon>Caenorhabditis</taxon>
    </lineage>
</organism>
<reference evidence="2" key="1">
    <citation type="submission" date="2010-08" db="EMBL/GenBank/DDBJ databases">
        <authorList>
            <consortium name="Caenorhabditis japonica Sequencing Consortium"/>
            <person name="Wilson R.K."/>
        </authorList>
    </citation>
    <scope>NUCLEOTIDE SEQUENCE [LARGE SCALE GENOMIC DNA]</scope>
    <source>
        <strain evidence="2">DF5081</strain>
    </source>
</reference>
<accession>A0A8R1ENN1</accession>
<proteinExistence type="predicted"/>
<dbReference type="AlphaFoldDB" id="A0A8R1ENN1"/>
<evidence type="ECO:0000313" key="1">
    <source>
        <dbReference type="EnsemblMetazoa" id="CJA38594.1"/>
    </source>
</evidence>
<evidence type="ECO:0000313" key="2">
    <source>
        <dbReference type="Proteomes" id="UP000005237"/>
    </source>
</evidence>
<keyword evidence="2" id="KW-1185">Reference proteome</keyword>